<evidence type="ECO:0000256" key="2">
    <source>
        <dbReference type="SAM" id="Phobius"/>
    </source>
</evidence>
<feature type="transmembrane region" description="Helical" evidence="2">
    <location>
        <begin position="20"/>
        <end position="38"/>
    </location>
</feature>
<sequence>MDLLRLGEKGPLLSQRQRKWLIFMAISGVSGYGAYKVYHLPSIARKRKRLLKIFGAIVSVAELISESAETMSIVSRDLNGFLNSDSDEIPNSLKQIAKITKSNEFTDSLVRVSQALTIGVFRGYNFESSSNNNNVGDSGICKSESSVVDRVIDKVFSKAGTGFVSVVVGSFAKNLVLGFYPHELENCVKCDSDSSETPQWVTLLCDDKCRELLADCIQRFTSTAIAVYLDKTMEINTYDQIFEGLTNPKHQDSVKDVLVSVCNGALETLVRTSHEVFTSPRSNNVVEEVEEDDDFKSNGASRSKVISESGDGINSNGWVEAISSTLAVPSNRRFMFDVTGRVTLETTRSIIGFIMLKTLQGFRKSFNVVHEEVTDKGRQVVGYVGDKASVIITVCLALYLHIISGCVRNSPIGVSQHF</sequence>
<evidence type="ECO:0000256" key="1">
    <source>
        <dbReference type="SAM" id="MobiDB-lite"/>
    </source>
</evidence>
<reference evidence="3 4" key="1">
    <citation type="submission" date="2024-04" db="EMBL/GenBank/DDBJ databases">
        <title>Genome assembly C_amara_ONT_v2.</title>
        <authorList>
            <person name="Yant L."/>
            <person name="Moore C."/>
            <person name="Slenker M."/>
        </authorList>
    </citation>
    <scope>NUCLEOTIDE SEQUENCE [LARGE SCALE GENOMIC DNA]</scope>
    <source>
        <tissue evidence="3">Leaf</tissue>
    </source>
</reference>
<keyword evidence="2" id="KW-0812">Transmembrane</keyword>
<evidence type="ECO:0000313" key="4">
    <source>
        <dbReference type="Proteomes" id="UP001558713"/>
    </source>
</evidence>
<dbReference type="EMBL" id="JBANAX010000321">
    <property type="protein sequence ID" value="KAL1214182.1"/>
    <property type="molecule type" value="Genomic_DNA"/>
</dbReference>
<accession>A0ABD1B5E4</accession>
<dbReference type="Proteomes" id="UP001558713">
    <property type="component" value="Unassembled WGS sequence"/>
</dbReference>
<protein>
    <submittedName>
        <fullName evidence="3">Protein PHLOEM PROTEIN 2-LIKE A10</fullName>
    </submittedName>
</protein>
<feature type="region of interest" description="Disordered" evidence="1">
    <location>
        <begin position="288"/>
        <end position="308"/>
    </location>
</feature>
<evidence type="ECO:0000313" key="3">
    <source>
        <dbReference type="EMBL" id="KAL1214182.1"/>
    </source>
</evidence>
<dbReference type="PANTHER" id="PTHR21477">
    <property type="entry name" value="ZGC:172139"/>
    <property type="match status" value="1"/>
</dbReference>
<organism evidence="3 4">
    <name type="scientific">Cardamine amara subsp. amara</name>
    <dbReference type="NCBI Taxonomy" id="228776"/>
    <lineage>
        <taxon>Eukaryota</taxon>
        <taxon>Viridiplantae</taxon>
        <taxon>Streptophyta</taxon>
        <taxon>Embryophyta</taxon>
        <taxon>Tracheophyta</taxon>
        <taxon>Spermatophyta</taxon>
        <taxon>Magnoliopsida</taxon>
        <taxon>eudicotyledons</taxon>
        <taxon>Gunneridae</taxon>
        <taxon>Pentapetalae</taxon>
        <taxon>rosids</taxon>
        <taxon>malvids</taxon>
        <taxon>Brassicales</taxon>
        <taxon>Brassicaceae</taxon>
        <taxon>Cardamineae</taxon>
        <taxon>Cardamine</taxon>
    </lineage>
</organism>
<comment type="caution">
    <text evidence="3">The sequence shown here is derived from an EMBL/GenBank/DDBJ whole genome shotgun (WGS) entry which is preliminary data.</text>
</comment>
<gene>
    <name evidence="3" type="ORF">V5N11_034717</name>
</gene>
<keyword evidence="4" id="KW-1185">Reference proteome</keyword>
<name>A0ABD1B5E4_CARAN</name>
<keyword evidence="2" id="KW-1133">Transmembrane helix</keyword>
<dbReference type="AlphaFoldDB" id="A0ABD1B5E4"/>
<proteinExistence type="predicted"/>
<keyword evidence="2" id="KW-0472">Membrane</keyword>
<dbReference type="PANTHER" id="PTHR21477:SF12">
    <property type="entry name" value="PROTEIN PHLOEM PROTEIN 2-LIKE A10"/>
    <property type="match status" value="1"/>
</dbReference>
<dbReference type="InterPro" id="IPR019141">
    <property type="entry name" value="DUF2045"/>
</dbReference>
<feature type="compositionally biased region" description="Polar residues" evidence="1">
    <location>
        <begin position="298"/>
        <end position="308"/>
    </location>
</feature>